<dbReference type="PANTHER" id="PTHR11061:SF30">
    <property type="entry name" value="TRNA (URACIL(54)-C(5))-METHYLTRANSFERASE"/>
    <property type="match status" value="1"/>
</dbReference>
<feature type="binding site" evidence="4">
    <location>
        <position position="276"/>
    </location>
    <ligand>
        <name>S-adenosyl-L-methionine</name>
        <dbReference type="ChEBI" id="CHEBI:59789"/>
    </ligand>
</feature>
<dbReference type="SUPFAM" id="SSF53335">
    <property type="entry name" value="S-adenosyl-L-methionine-dependent methyltransferases"/>
    <property type="match status" value="1"/>
</dbReference>
<dbReference type="InterPro" id="IPR030390">
    <property type="entry name" value="MeTrfase_TrmA_AS"/>
</dbReference>
<protein>
    <submittedName>
        <fullName evidence="7">Methyltransferase domain-containing protein</fullName>
    </submittedName>
</protein>
<dbReference type="Pfam" id="PF13649">
    <property type="entry name" value="Methyltransf_25"/>
    <property type="match status" value="1"/>
</dbReference>
<dbReference type="PROSITE" id="PS01230">
    <property type="entry name" value="TRMA_1"/>
    <property type="match status" value="1"/>
</dbReference>
<dbReference type="Proteomes" id="UP001589698">
    <property type="component" value="Unassembled WGS sequence"/>
</dbReference>
<keyword evidence="3 4" id="KW-0949">S-adenosyl-L-methionine</keyword>
<keyword evidence="2 4" id="KW-0808">Transferase</keyword>
<gene>
    <name evidence="7" type="ORF">ACFFJG_04185</name>
</gene>
<evidence type="ECO:0000256" key="1">
    <source>
        <dbReference type="ARBA" id="ARBA00022603"/>
    </source>
</evidence>
<dbReference type="PANTHER" id="PTHR11061">
    <property type="entry name" value="RNA M5U METHYLTRANSFERASE"/>
    <property type="match status" value="1"/>
</dbReference>
<sequence>MADAAPAPSLTLVDGVPRCHHFDASRCRSCTLLGLTRGRQLSGKEAHARSLVDAPTWLPTVAGEDAGFRNKAKMVVGGSVEAPTLGILDRDLAGVDLHDCGLHSDGLRAALDRIASWVSSAGLVPYDVAARSGELKHVLLTESPDGELLLRLVMRSTALEARVRSRLPALRESVPGLRVVTINVQPEHKAVLEGEREVVLTPDAVLPMRLATGVTLRLGPRSFFQTNTPVAEALYDQARRWVDHLPDVLTVWDLYCGVGGFALHLAAPGRDLLGVEVSADAVDAARATAADLGVPARFVAADATAYALAADPGALPDLVVVNPPRRGIGADLAGWLEDSGVRHVVYSSCNAVTLARDLAAMPSWRPVEARVLDMFPHTDHYEVMVLLSRGR</sequence>
<comment type="similarity">
    <text evidence="4">Belongs to the class I-like SAM-binding methyltransferase superfamily. RNA M5U methyltransferase family.</text>
</comment>
<evidence type="ECO:0000256" key="5">
    <source>
        <dbReference type="PROSITE-ProRule" id="PRU10015"/>
    </source>
</evidence>
<dbReference type="PROSITE" id="PS51687">
    <property type="entry name" value="SAM_MT_RNA_M5U"/>
    <property type="match status" value="1"/>
</dbReference>
<keyword evidence="8" id="KW-1185">Reference proteome</keyword>
<dbReference type="RefSeq" id="WP_378517345.1">
    <property type="nucleotide sequence ID" value="NZ_CBCSDI010000011.1"/>
</dbReference>
<dbReference type="InterPro" id="IPR030391">
    <property type="entry name" value="MeTrfase_TrmA_CS"/>
</dbReference>
<keyword evidence="1 4" id="KW-0489">Methyltransferase</keyword>
<name>A0ABV6DY71_9ACTN</name>
<dbReference type="InterPro" id="IPR041698">
    <property type="entry name" value="Methyltransf_25"/>
</dbReference>
<dbReference type="Pfam" id="PF05958">
    <property type="entry name" value="tRNA_U5-meth_tr"/>
    <property type="match status" value="1"/>
</dbReference>
<proteinExistence type="inferred from homology"/>
<evidence type="ECO:0000256" key="2">
    <source>
        <dbReference type="ARBA" id="ARBA00022679"/>
    </source>
</evidence>
<accession>A0ABV6DY71</accession>
<evidence type="ECO:0000313" key="7">
    <source>
        <dbReference type="EMBL" id="MFC0221671.1"/>
    </source>
</evidence>
<dbReference type="GO" id="GO:0032259">
    <property type="term" value="P:methylation"/>
    <property type="evidence" value="ECO:0007669"/>
    <property type="project" value="UniProtKB-KW"/>
</dbReference>
<feature type="binding site" evidence="4">
    <location>
        <position position="322"/>
    </location>
    <ligand>
        <name>S-adenosyl-L-methionine</name>
        <dbReference type="ChEBI" id="CHEBI:59789"/>
    </ligand>
</feature>
<feature type="active site" description="Nucleophile" evidence="4">
    <location>
        <position position="349"/>
    </location>
</feature>
<evidence type="ECO:0000259" key="6">
    <source>
        <dbReference type="Pfam" id="PF13649"/>
    </source>
</evidence>
<feature type="domain" description="Methyltransferase" evidence="6">
    <location>
        <begin position="251"/>
        <end position="309"/>
    </location>
</feature>
<evidence type="ECO:0000256" key="4">
    <source>
        <dbReference type="PROSITE-ProRule" id="PRU01024"/>
    </source>
</evidence>
<evidence type="ECO:0000256" key="3">
    <source>
        <dbReference type="ARBA" id="ARBA00022691"/>
    </source>
</evidence>
<dbReference type="Gene3D" id="3.40.50.150">
    <property type="entry name" value="Vaccinia Virus protein VP39"/>
    <property type="match status" value="1"/>
</dbReference>
<evidence type="ECO:0000313" key="8">
    <source>
        <dbReference type="Proteomes" id="UP001589698"/>
    </source>
</evidence>
<comment type="caution">
    <text evidence="7">The sequence shown here is derived from an EMBL/GenBank/DDBJ whole genome shotgun (WGS) entry which is preliminary data.</text>
</comment>
<dbReference type="PROSITE" id="PS01231">
    <property type="entry name" value="TRMA_2"/>
    <property type="match status" value="1"/>
</dbReference>
<feature type="binding site" evidence="4">
    <location>
        <position position="225"/>
    </location>
    <ligand>
        <name>S-adenosyl-L-methionine</name>
        <dbReference type="ChEBI" id="CHEBI:59789"/>
    </ligand>
</feature>
<feature type="active site" evidence="5">
    <location>
        <position position="349"/>
    </location>
</feature>
<dbReference type="InterPro" id="IPR029063">
    <property type="entry name" value="SAM-dependent_MTases_sf"/>
</dbReference>
<reference evidence="7 8" key="1">
    <citation type="submission" date="2024-09" db="EMBL/GenBank/DDBJ databases">
        <authorList>
            <person name="Sun Q."/>
            <person name="Mori K."/>
        </authorList>
    </citation>
    <scope>NUCLEOTIDE SEQUENCE [LARGE SCALE GENOMIC DNA]</scope>
    <source>
        <strain evidence="7 8">CCM 8654</strain>
    </source>
</reference>
<dbReference type="InterPro" id="IPR010280">
    <property type="entry name" value="U5_MeTrfase_fam"/>
</dbReference>
<dbReference type="EMBL" id="JBHLXH010000001">
    <property type="protein sequence ID" value="MFC0221671.1"/>
    <property type="molecule type" value="Genomic_DNA"/>
</dbReference>
<feature type="binding site" evidence="4">
    <location>
        <position position="255"/>
    </location>
    <ligand>
        <name>S-adenosyl-L-methionine</name>
        <dbReference type="ChEBI" id="CHEBI:59789"/>
    </ligand>
</feature>
<dbReference type="Gene3D" id="2.40.50.1070">
    <property type="match status" value="1"/>
</dbReference>
<organism evidence="7 8">
    <name type="scientific">Nocardioides zeicaulis</name>
    <dbReference type="NCBI Taxonomy" id="1776857"/>
    <lineage>
        <taxon>Bacteria</taxon>
        <taxon>Bacillati</taxon>
        <taxon>Actinomycetota</taxon>
        <taxon>Actinomycetes</taxon>
        <taxon>Propionibacteriales</taxon>
        <taxon>Nocardioidaceae</taxon>
        <taxon>Nocardioides</taxon>
    </lineage>
</organism>
<dbReference type="GO" id="GO:0008168">
    <property type="term" value="F:methyltransferase activity"/>
    <property type="evidence" value="ECO:0007669"/>
    <property type="project" value="UniProtKB-KW"/>
</dbReference>